<dbReference type="AlphaFoldDB" id="A0A7J7J8J0"/>
<evidence type="ECO:0008006" key="3">
    <source>
        <dbReference type="Google" id="ProtNLM"/>
    </source>
</evidence>
<evidence type="ECO:0000313" key="1">
    <source>
        <dbReference type="EMBL" id="KAF6022550.1"/>
    </source>
</evidence>
<organism evidence="1 2">
    <name type="scientific">Bugula neritina</name>
    <name type="common">Brown bryozoan</name>
    <name type="synonym">Sertularia neritina</name>
    <dbReference type="NCBI Taxonomy" id="10212"/>
    <lineage>
        <taxon>Eukaryota</taxon>
        <taxon>Metazoa</taxon>
        <taxon>Spiralia</taxon>
        <taxon>Lophotrochozoa</taxon>
        <taxon>Bryozoa</taxon>
        <taxon>Gymnolaemata</taxon>
        <taxon>Cheilostomatida</taxon>
        <taxon>Flustrina</taxon>
        <taxon>Buguloidea</taxon>
        <taxon>Bugulidae</taxon>
        <taxon>Bugula</taxon>
    </lineage>
</organism>
<proteinExistence type="predicted"/>
<evidence type="ECO:0000313" key="2">
    <source>
        <dbReference type="Proteomes" id="UP000593567"/>
    </source>
</evidence>
<sequence>MCTEVNGLKCKVCSGNLESECYDNSSLTKFDVECNTDTKQKCETIYTIFHGDDVQDISSIRRACTRGYSEGCAVINSYLGFSDTICVCSDDLCNEGNDIVLTEPVPNSGVTNSLCVIFSCWWQHLL</sequence>
<dbReference type="EMBL" id="VXIV02002838">
    <property type="protein sequence ID" value="KAF6022550.1"/>
    <property type="molecule type" value="Genomic_DNA"/>
</dbReference>
<gene>
    <name evidence="1" type="ORF">EB796_019141</name>
</gene>
<keyword evidence="2" id="KW-1185">Reference proteome</keyword>
<accession>A0A7J7J8J0</accession>
<reference evidence="1" key="1">
    <citation type="submission" date="2020-06" db="EMBL/GenBank/DDBJ databases">
        <title>Draft genome of Bugula neritina, a colonial animal packing powerful symbionts and potential medicines.</title>
        <authorList>
            <person name="Rayko M."/>
        </authorList>
    </citation>
    <scope>NUCLEOTIDE SEQUENCE [LARGE SCALE GENOMIC DNA]</scope>
    <source>
        <strain evidence="1">Kwan_BN1</strain>
    </source>
</reference>
<comment type="caution">
    <text evidence="1">The sequence shown here is derived from an EMBL/GenBank/DDBJ whole genome shotgun (WGS) entry which is preliminary data.</text>
</comment>
<name>A0A7J7J8J0_BUGNE</name>
<dbReference type="Proteomes" id="UP000593567">
    <property type="component" value="Unassembled WGS sequence"/>
</dbReference>
<protein>
    <recommendedName>
        <fullName evidence="3">Protein quiver</fullName>
    </recommendedName>
</protein>